<keyword evidence="1" id="KW-0175">Coiled coil</keyword>
<evidence type="ECO:0000313" key="2">
    <source>
        <dbReference type="EMBL" id="PZQ82675.1"/>
    </source>
</evidence>
<reference evidence="2 3" key="1">
    <citation type="submission" date="2017-08" db="EMBL/GenBank/DDBJ databases">
        <title>Infants hospitalized years apart are colonized by the same room-sourced microbial strains.</title>
        <authorList>
            <person name="Brooks B."/>
            <person name="Olm M.R."/>
            <person name="Firek B.A."/>
            <person name="Baker R."/>
            <person name="Thomas B.C."/>
            <person name="Morowitz M.J."/>
            <person name="Banfield J.F."/>
        </authorList>
    </citation>
    <scope>NUCLEOTIDE SEQUENCE [LARGE SCALE GENOMIC DNA]</scope>
    <source>
        <strain evidence="2">S2_005_001_R2_27</strain>
    </source>
</reference>
<name>A0A2W5R701_ANCNO</name>
<gene>
    <name evidence="2" type="ORF">DI549_10880</name>
</gene>
<evidence type="ECO:0000256" key="1">
    <source>
        <dbReference type="SAM" id="Coils"/>
    </source>
</evidence>
<protein>
    <submittedName>
        <fullName evidence="2">Uncharacterized protein</fullName>
    </submittedName>
</protein>
<organism evidence="2 3">
    <name type="scientific">Ancylobacter novellus</name>
    <name type="common">Thiobacillus novellus</name>
    <dbReference type="NCBI Taxonomy" id="921"/>
    <lineage>
        <taxon>Bacteria</taxon>
        <taxon>Pseudomonadati</taxon>
        <taxon>Pseudomonadota</taxon>
        <taxon>Alphaproteobacteria</taxon>
        <taxon>Hyphomicrobiales</taxon>
        <taxon>Xanthobacteraceae</taxon>
        <taxon>Ancylobacter</taxon>
    </lineage>
</organism>
<dbReference type="EMBL" id="QFQD01000030">
    <property type="protein sequence ID" value="PZQ82675.1"/>
    <property type="molecule type" value="Genomic_DNA"/>
</dbReference>
<proteinExistence type="predicted"/>
<dbReference type="Proteomes" id="UP000248887">
    <property type="component" value="Unassembled WGS sequence"/>
</dbReference>
<feature type="coiled-coil region" evidence="1">
    <location>
        <begin position="183"/>
        <end position="238"/>
    </location>
</feature>
<dbReference type="AlphaFoldDB" id="A0A2W5R701"/>
<accession>A0A2W5R701</accession>
<sequence>MLETVNGIERFTRRPGAGGEGGGAFYILRCRRCPNKFEHKARKYSGPPPNLEDEVLPEAKKAGWDVLHGARRATCPDCREMAARLKAKREEKIMVTKPAPVVPAALLAPSTPAAPRAEPPRTMDFEDRRVILMKLNEVYDSPSTGYGRGWSDKRVAEVLGAPRAWVAELREQNFGPARDNDDVREFLTEARNALAAAKDLTEQTTKCEAEHVVLRRMIDDLKGRLNRLERQSADLQKAVG</sequence>
<comment type="caution">
    <text evidence="2">The sequence shown here is derived from an EMBL/GenBank/DDBJ whole genome shotgun (WGS) entry which is preliminary data.</text>
</comment>
<evidence type="ECO:0000313" key="3">
    <source>
        <dbReference type="Proteomes" id="UP000248887"/>
    </source>
</evidence>